<dbReference type="PROSITE" id="PS50168">
    <property type="entry name" value="DED"/>
    <property type="match status" value="1"/>
</dbReference>
<keyword evidence="3" id="KW-1185">Reference proteome</keyword>
<evidence type="ECO:0000313" key="3">
    <source>
        <dbReference type="Proteomes" id="UP001652620"/>
    </source>
</evidence>
<dbReference type="PANTHER" id="PTHR47705">
    <property type="entry name" value="AGAP000321-PA"/>
    <property type="match status" value="1"/>
</dbReference>
<dbReference type="Pfam" id="PF22979">
    <property type="entry name" value="HTH_69"/>
    <property type="match status" value="1"/>
</dbReference>
<dbReference type="PANTHER" id="PTHR47705:SF1">
    <property type="entry name" value="PNP_UDP_1 DOMAIN-CONTAINING PROTEIN"/>
    <property type="match status" value="1"/>
</dbReference>
<sequence>MSARSHPQMAPPPPPPKPNKSGAIYDSHAANGNGTYAANGNGNGNGSAGGSRSGSISSLTDNQGSLQRHSQNVNGRSTCHTPPRTDREQVVMTPKGKTANSTVILIERKLVDKINERVHVAGGDHTGIIINKDTVSGQKSEMLPAQLSLEFRVFLVSANTGKHSQESRTLRFWFRQWLRSDEKQAQIAQDFFKELVSPKDFPRDYVGFIKKIMKLLQRGYDEIQSLEIELRILEETAEPPSRPLSLEESQFESPPLTPEKVLELIEQAYPNPITPEDLAKDYGWEEQDVLLVFISLKERGLIKSMEYNSYTRIHHEDKEIKVVKQMPTIASNKQPTIAIITAQYCEKLAVDAMLENKETFVRYTTVGESNVYTLGNIGAHRIVSTKLPSVGSTREAMTATGNTTTRLLGTFQKVDYVFVVGVAGGVPHYTDYKKHVRLGDVVISYVDKQRALLSKNEKPYVYIYQSGEDVKTYFPINDSLQQIAEGLQANMEVKRPWDTYLREGLASLMQKTESDFSRPSANTDKLFMNIGNNEVIEVAHPIATDTVDGVPRSRLHLGPIGSGRDLVRSDNSRMEFAKKYGLLATDVEMSSVLDSIIGNCRESFILVKGISDYKDGMSTRKWQNFSSLAAASVVKSIICGMDAPTNV</sequence>
<proteinExistence type="predicted"/>
<feature type="compositionally biased region" description="Gly residues" evidence="1">
    <location>
        <begin position="41"/>
        <end position="52"/>
    </location>
</feature>
<accession>A0ABM3JLN6</accession>
<dbReference type="InterPro" id="IPR035994">
    <property type="entry name" value="Nucleoside_phosphorylase_sf"/>
</dbReference>
<dbReference type="Proteomes" id="UP001652620">
    <property type="component" value="Chromosome 4"/>
</dbReference>
<evidence type="ECO:0000256" key="1">
    <source>
        <dbReference type="SAM" id="MobiDB-lite"/>
    </source>
</evidence>
<organism evidence="3 4">
    <name type="scientific">Bactrocera dorsalis</name>
    <name type="common">Oriental fruit fly</name>
    <name type="synonym">Dacus dorsalis</name>
    <dbReference type="NCBI Taxonomy" id="27457"/>
    <lineage>
        <taxon>Eukaryota</taxon>
        <taxon>Metazoa</taxon>
        <taxon>Ecdysozoa</taxon>
        <taxon>Arthropoda</taxon>
        <taxon>Hexapoda</taxon>
        <taxon>Insecta</taxon>
        <taxon>Pterygota</taxon>
        <taxon>Neoptera</taxon>
        <taxon>Endopterygota</taxon>
        <taxon>Diptera</taxon>
        <taxon>Brachycera</taxon>
        <taxon>Muscomorpha</taxon>
        <taxon>Tephritoidea</taxon>
        <taxon>Tephritidae</taxon>
        <taxon>Bactrocera</taxon>
        <taxon>Bactrocera</taxon>
    </lineage>
</organism>
<feature type="compositionally biased region" description="Pro residues" evidence="1">
    <location>
        <begin position="9"/>
        <end position="18"/>
    </location>
</feature>
<evidence type="ECO:0000259" key="2">
    <source>
        <dbReference type="PROSITE" id="PS50168"/>
    </source>
</evidence>
<dbReference type="Gene3D" id="3.40.50.1580">
    <property type="entry name" value="Nucleoside phosphorylase domain"/>
    <property type="match status" value="1"/>
</dbReference>
<gene>
    <name evidence="4" type="primary">LOC105223685</name>
</gene>
<feature type="region of interest" description="Disordered" evidence="1">
    <location>
        <begin position="1"/>
        <end position="96"/>
    </location>
</feature>
<feature type="compositionally biased region" description="Low complexity" evidence="1">
    <location>
        <begin position="29"/>
        <end position="40"/>
    </location>
</feature>
<dbReference type="SUPFAM" id="SSF53167">
    <property type="entry name" value="Purine and uridine phosphorylases"/>
    <property type="match status" value="1"/>
</dbReference>
<dbReference type="GeneID" id="105223685"/>
<evidence type="ECO:0000313" key="4">
    <source>
        <dbReference type="RefSeq" id="XP_049310142.1"/>
    </source>
</evidence>
<protein>
    <submittedName>
        <fullName evidence="4">Uncharacterized protein LOC105223685 isoform X4</fullName>
    </submittedName>
</protein>
<name>A0ABM3JLN6_BACDO</name>
<feature type="domain" description="DED" evidence="2">
    <location>
        <begin position="150"/>
        <end position="228"/>
    </location>
</feature>
<reference evidence="4" key="1">
    <citation type="submission" date="2025-08" db="UniProtKB">
        <authorList>
            <consortium name="RefSeq"/>
        </authorList>
    </citation>
    <scope>IDENTIFICATION</scope>
    <source>
        <tissue evidence="4">Adult</tissue>
    </source>
</reference>
<dbReference type="InterPro" id="IPR055121">
    <property type="entry name" value="HTH_69"/>
</dbReference>
<feature type="compositionally biased region" description="Polar residues" evidence="1">
    <location>
        <begin position="59"/>
        <end position="80"/>
    </location>
</feature>
<dbReference type="RefSeq" id="XP_049310142.1">
    <property type="nucleotide sequence ID" value="XM_049454185.1"/>
</dbReference>
<dbReference type="InterPro" id="IPR001875">
    <property type="entry name" value="DED_dom"/>
</dbReference>